<evidence type="ECO:0000256" key="3">
    <source>
        <dbReference type="SAM" id="SignalP"/>
    </source>
</evidence>
<keyword evidence="5" id="KW-1185">Reference proteome</keyword>
<dbReference type="RefSeq" id="WP_156691813.1">
    <property type="nucleotide sequence ID" value="NZ_CP034279.1"/>
</dbReference>
<dbReference type="EMBL" id="CP034279">
    <property type="protein sequence ID" value="QGV77997.1"/>
    <property type="molecule type" value="Genomic_DNA"/>
</dbReference>
<dbReference type="InterPro" id="IPR000833">
    <property type="entry name" value="A-amylase_inhib"/>
</dbReference>
<dbReference type="SUPFAM" id="SSF49498">
    <property type="entry name" value="alpha-Amylase inhibitor tendamistat"/>
    <property type="match status" value="1"/>
</dbReference>
<evidence type="ECO:0000256" key="1">
    <source>
        <dbReference type="ARBA" id="ARBA00022579"/>
    </source>
</evidence>
<feature type="signal peptide" evidence="3">
    <location>
        <begin position="1"/>
        <end position="35"/>
    </location>
</feature>
<keyword evidence="3" id="KW-0732">Signal</keyword>
<dbReference type="Gene3D" id="2.60.40.20">
    <property type="entry name" value="Alpha-amylase inhibitor"/>
    <property type="match status" value="1"/>
</dbReference>
<dbReference type="SMART" id="SM00783">
    <property type="entry name" value="A_amylase_inhib"/>
    <property type="match status" value="1"/>
</dbReference>
<sequence>MFALTRSTIRVAIAGATAGLAAVAVCLTASTGASAAPLPAGGEAPSCVAYASGWRYTFVTNDCGSAQDVTVTYLDGTTVPCRSVAPGGTATFPGYGTGGNAVTGVALCTTSSP</sequence>
<dbReference type="InterPro" id="IPR036379">
    <property type="entry name" value="A-amylase_inhib_sf"/>
</dbReference>
<keyword evidence="1" id="KW-0022">Alpha-amylase inhibitor</keyword>
<keyword evidence="2" id="KW-1015">Disulfide bond</keyword>
<protein>
    <submittedName>
        <fullName evidence="4">Alpha-amylase</fullName>
    </submittedName>
</protein>
<dbReference type="KEGG" id="sfic:EIZ62_06830"/>
<proteinExistence type="predicted"/>
<dbReference type="Pfam" id="PF01356">
    <property type="entry name" value="A_amylase_inhib"/>
    <property type="match status" value="1"/>
</dbReference>
<reference evidence="4 5" key="1">
    <citation type="submission" date="2018-12" db="EMBL/GenBank/DDBJ databases">
        <title>Complete genome sequence of Streptomyces ficellus NRRL8067, the producer of ficellomycin, feldamycin and nojirimycin.</title>
        <authorList>
            <person name="Zhang H."/>
            <person name="Yue R."/>
            <person name="Liu Y."/>
            <person name="Li M."/>
            <person name="Mu H."/>
            <person name="Zhang J."/>
        </authorList>
    </citation>
    <scope>NUCLEOTIDE SEQUENCE [LARGE SCALE GENOMIC DNA]</scope>
    <source>
        <strain evidence="4 5">NRRL 8067</strain>
    </source>
</reference>
<dbReference type="AlphaFoldDB" id="A0A6I6FAN5"/>
<name>A0A6I6FAN5_9ACTN</name>
<dbReference type="Proteomes" id="UP000422572">
    <property type="component" value="Chromosome"/>
</dbReference>
<dbReference type="OrthoDB" id="4295858at2"/>
<organism evidence="4 5">
    <name type="scientific">Streptomyces ficellus</name>
    <dbReference type="NCBI Taxonomy" id="1977088"/>
    <lineage>
        <taxon>Bacteria</taxon>
        <taxon>Bacillati</taxon>
        <taxon>Actinomycetota</taxon>
        <taxon>Actinomycetes</taxon>
        <taxon>Kitasatosporales</taxon>
        <taxon>Streptomycetaceae</taxon>
        <taxon>Streptomyces</taxon>
    </lineage>
</organism>
<evidence type="ECO:0000256" key="2">
    <source>
        <dbReference type="ARBA" id="ARBA00023157"/>
    </source>
</evidence>
<dbReference type="GO" id="GO:0015066">
    <property type="term" value="F:alpha-amylase inhibitor activity"/>
    <property type="evidence" value="ECO:0007669"/>
    <property type="project" value="UniProtKB-KW"/>
</dbReference>
<evidence type="ECO:0000313" key="4">
    <source>
        <dbReference type="EMBL" id="QGV77997.1"/>
    </source>
</evidence>
<evidence type="ECO:0000313" key="5">
    <source>
        <dbReference type="Proteomes" id="UP000422572"/>
    </source>
</evidence>
<gene>
    <name evidence="4" type="ORF">EIZ62_06830</name>
</gene>
<accession>A0A6I6FAN5</accession>
<feature type="chain" id="PRO_5026257894" evidence="3">
    <location>
        <begin position="36"/>
        <end position="113"/>
    </location>
</feature>